<dbReference type="AlphaFoldDB" id="A0AAW2ASP9"/>
<keyword evidence="7" id="KW-0067">ATP-binding</keyword>
<protein>
    <submittedName>
        <fullName evidence="11">Uncharacterized protein</fullName>
    </submittedName>
</protein>
<dbReference type="GO" id="GO:0005524">
    <property type="term" value="F:ATP binding"/>
    <property type="evidence" value="ECO:0007669"/>
    <property type="project" value="UniProtKB-KW"/>
</dbReference>
<evidence type="ECO:0000313" key="12">
    <source>
        <dbReference type="Proteomes" id="UP001479290"/>
    </source>
</evidence>
<sequence length="193" mass="22279">MNVVVFGVSETDVCVFLRSVCVCVCVCVMAGKVKWVTDMEKSVLITNFEKRGWIQVTDSDDWNFYWMSVQTIRSVISVDTGYRLTNDQMVNHFPNHYELTRKDLMIKNIKSYHKDLEKEASPLAEKDESGKYLYLAGFQSELLAFDRFVAANSGKEAYIISLYIDNPLLIGGKKFDLRLYVLVTSYRPLKCYM</sequence>
<dbReference type="PROSITE" id="PS51221">
    <property type="entry name" value="TTL"/>
    <property type="match status" value="1"/>
</dbReference>
<comment type="similarity">
    <text evidence="2">Belongs to the tubulin polyglutamylase family.</text>
</comment>
<evidence type="ECO:0000256" key="1">
    <source>
        <dbReference type="ARBA" id="ARBA00004120"/>
    </source>
</evidence>
<reference evidence="11 12" key="1">
    <citation type="submission" date="2024-05" db="EMBL/GenBank/DDBJ databases">
        <title>A high-quality chromosomal-level genome assembly of Topmouth culter (Culter alburnus).</title>
        <authorList>
            <person name="Zhao H."/>
        </authorList>
    </citation>
    <scope>NUCLEOTIDE SEQUENCE [LARGE SCALE GENOMIC DNA]</scope>
    <source>
        <strain evidence="11">CATC2023</strain>
        <tissue evidence="11">Muscle</tissue>
    </source>
</reference>
<dbReference type="GO" id="GO:0000226">
    <property type="term" value="P:microtubule cytoskeleton organization"/>
    <property type="evidence" value="ECO:0007669"/>
    <property type="project" value="TreeGrafter"/>
</dbReference>
<accession>A0AAW2ASP9</accession>
<dbReference type="GO" id="GO:0015631">
    <property type="term" value="F:tubulin binding"/>
    <property type="evidence" value="ECO:0007669"/>
    <property type="project" value="TreeGrafter"/>
</dbReference>
<evidence type="ECO:0000256" key="8">
    <source>
        <dbReference type="ARBA" id="ARBA00023069"/>
    </source>
</evidence>
<keyword evidence="5" id="KW-0493">Microtubule</keyword>
<organism evidence="11 12">
    <name type="scientific">Culter alburnus</name>
    <name type="common">Topmouth culter</name>
    <dbReference type="NCBI Taxonomy" id="194366"/>
    <lineage>
        <taxon>Eukaryota</taxon>
        <taxon>Metazoa</taxon>
        <taxon>Chordata</taxon>
        <taxon>Craniata</taxon>
        <taxon>Vertebrata</taxon>
        <taxon>Euteleostomi</taxon>
        <taxon>Actinopterygii</taxon>
        <taxon>Neopterygii</taxon>
        <taxon>Teleostei</taxon>
        <taxon>Ostariophysi</taxon>
        <taxon>Cypriniformes</taxon>
        <taxon>Xenocyprididae</taxon>
        <taxon>Xenocypridinae</taxon>
        <taxon>Culter</taxon>
    </lineage>
</organism>
<dbReference type="PANTHER" id="PTHR12241:SF31">
    <property type="entry name" value="POLYGLUTAMYLASE COMPLEX SUBUNIT TTLL1"/>
    <property type="match status" value="1"/>
</dbReference>
<evidence type="ECO:0000256" key="7">
    <source>
        <dbReference type="ARBA" id="ARBA00022840"/>
    </source>
</evidence>
<keyword evidence="10" id="KW-0966">Cell projection</keyword>
<name>A0AAW2ASP9_CULAL</name>
<keyword evidence="12" id="KW-1185">Reference proteome</keyword>
<evidence type="ECO:0000256" key="4">
    <source>
        <dbReference type="ARBA" id="ARBA00022598"/>
    </source>
</evidence>
<gene>
    <name evidence="11" type="ORF">ABG768_021992</name>
</gene>
<comment type="subcellular location">
    <subcellularLocation>
        <location evidence="1">Cytoplasm</location>
        <location evidence="1">Cytoskeleton</location>
        <location evidence="1">Cilium basal body</location>
    </subcellularLocation>
</comment>
<dbReference type="GO" id="GO:0036064">
    <property type="term" value="C:ciliary basal body"/>
    <property type="evidence" value="ECO:0007669"/>
    <property type="project" value="TreeGrafter"/>
</dbReference>
<dbReference type="Proteomes" id="UP001479290">
    <property type="component" value="Unassembled WGS sequence"/>
</dbReference>
<evidence type="ECO:0000256" key="9">
    <source>
        <dbReference type="ARBA" id="ARBA00023212"/>
    </source>
</evidence>
<dbReference type="GO" id="GO:0070740">
    <property type="term" value="F:tubulin-glutamic acid ligase activity"/>
    <property type="evidence" value="ECO:0007669"/>
    <property type="project" value="TreeGrafter"/>
</dbReference>
<keyword evidence="6" id="KW-0547">Nucleotide-binding</keyword>
<keyword evidence="8" id="KW-0969">Cilium</keyword>
<dbReference type="PANTHER" id="PTHR12241">
    <property type="entry name" value="TUBULIN POLYGLUTAMYLASE"/>
    <property type="match status" value="1"/>
</dbReference>
<keyword evidence="9" id="KW-0206">Cytoskeleton</keyword>
<dbReference type="Pfam" id="PF03133">
    <property type="entry name" value="TTL"/>
    <property type="match status" value="2"/>
</dbReference>
<dbReference type="EMBL" id="JAWDJR010000004">
    <property type="protein sequence ID" value="KAK9976791.1"/>
    <property type="molecule type" value="Genomic_DNA"/>
</dbReference>
<keyword evidence="4" id="KW-0436">Ligase</keyword>
<dbReference type="InterPro" id="IPR004344">
    <property type="entry name" value="TTL/TTLL_fam"/>
</dbReference>
<keyword evidence="3" id="KW-0963">Cytoplasm</keyword>
<comment type="caution">
    <text evidence="11">The sequence shown here is derived from an EMBL/GenBank/DDBJ whole genome shotgun (WGS) entry which is preliminary data.</text>
</comment>
<evidence type="ECO:0000256" key="2">
    <source>
        <dbReference type="ARBA" id="ARBA00006118"/>
    </source>
</evidence>
<evidence type="ECO:0000256" key="5">
    <source>
        <dbReference type="ARBA" id="ARBA00022701"/>
    </source>
</evidence>
<dbReference type="Gene3D" id="3.30.470.20">
    <property type="entry name" value="ATP-grasp fold, B domain"/>
    <property type="match status" value="1"/>
</dbReference>
<evidence type="ECO:0000313" key="11">
    <source>
        <dbReference type="EMBL" id="KAK9976791.1"/>
    </source>
</evidence>
<evidence type="ECO:0000256" key="6">
    <source>
        <dbReference type="ARBA" id="ARBA00022741"/>
    </source>
</evidence>
<evidence type="ECO:0000256" key="10">
    <source>
        <dbReference type="ARBA" id="ARBA00023273"/>
    </source>
</evidence>
<evidence type="ECO:0000256" key="3">
    <source>
        <dbReference type="ARBA" id="ARBA00022490"/>
    </source>
</evidence>
<dbReference type="GO" id="GO:0005874">
    <property type="term" value="C:microtubule"/>
    <property type="evidence" value="ECO:0007669"/>
    <property type="project" value="UniProtKB-KW"/>
</dbReference>
<proteinExistence type="inferred from homology"/>